<sequence>MEGKDDKASKESRTEDTTDENTRTEDVSSSQSSDSDVLFIDLESPCEVETPKKVEKAEDDTESLLSMNRRSAPESQQCSDAEENDPSCVAGASGGAFQDCGNSTDSDNEAQSGTSVPKKPGPILQTTMKRMGKQQMQMVSPDSCFKVTGPPLARNPGQQSAIPQGAATREEICITELFDLEEVM</sequence>
<keyword evidence="3" id="KW-1185">Reference proteome</keyword>
<dbReference type="AlphaFoldDB" id="A0AA88MFI1"/>
<reference evidence="2" key="1">
    <citation type="submission" date="2023-08" db="EMBL/GenBank/DDBJ databases">
        <title>Pelteobagrus vachellii genome.</title>
        <authorList>
            <person name="Liu H."/>
        </authorList>
    </citation>
    <scope>NUCLEOTIDE SEQUENCE</scope>
    <source>
        <strain evidence="2">PRFRI_2022a</strain>
        <tissue evidence="2">Muscle</tissue>
    </source>
</reference>
<feature type="compositionally biased region" description="Low complexity" evidence="1">
    <location>
        <begin position="27"/>
        <end position="37"/>
    </location>
</feature>
<accession>A0AA88MFI1</accession>
<feature type="compositionally biased region" description="Polar residues" evidence="1">
    <location>
        <begin position="124"/>
        <end position="140"/>
    </location>
</feature>
<dbReference type="Proteomes" id="UP001187315">
    <property type="component" value="Unassembled WGS sequence"/>
</dbReference>
<evidence type="ECO:0000313" key="2">
    <source>
        <dbReference type="EMBL" id="KAK2836762.1"/>
    </source>
</evidence>
<comment type="caution">
    <text evidence="2">The sequence shown here is derived from an EMBL/GenBank/DDBJ whole genome shotgun (WGS) entry which is preliminary data.</text>
</comment>
<gene>
    <name evidence="2" type="ORF">Q7C36_014631</name>
</gene>
<evidence type="ECO:0000256" key="1">
    <source>
        <dbReference type="SAM" id="MobiDB-lite"/>
    </source>
</evidence>
<evidence type="ECO:0000313" key="3">
    <source>
        <dbReference type="Proteomes" id="UP001187315"/>
    </source>
</evidence>
<feature type="compositionally biased region" description="Basic and acidic residues" evidence="1">
    <location>
        <begin position="1"/>
        <end position="26"/>
    </location>
</feature>
<feature type="region of interest" description="Disordered" evidence="1">
    <location>
        <begin position="1"/>
        <end position="166"/>
    </location>
</feature>
<dbReference type="EMBL" id="JAVHJS010000014">
    <property type="protein sequence ID" value="KAK2836762.1"/>
    <property type="molecule type" value="Genomic_DNA"/>
</dbReference>
<organism evidence="2 3">
    <name type="scientific">Tachysurus vachellii</name>
    <name type="common">Darkbarbel catfish</name>
    <name type="synonym">Pelteobagrus vachellii</name>
    <dbReference type="NCBI Taxonomy" id="175792"/>
    <lineage>
        <taxon>Eukaryota</taxon>
        <taxon>Metazoa</taxon>
        <taxon>Chordata</taxon>
        <taxon>Craniata</taxon>
        <taxon>Vertebrata</taxon>
        <taxon>Euteleostomi</taxon>
        <taxon>Actinopterygii</taxon>
        <taxon>Neopterygii</taxon>
        <taxon>Teleostei</taxon>
        <taxon>Ostariophysi</taxon>
        <taxon>Siluriformes</taxon>
        <taxon>Bagridae</taxon>
        <taxon>Tachysurus</taxon>
    </lineage>
</organism>
<proteinExistence type="predicted"/>
<name>A0AA88MFI1_TACVA</name>
<feature type="compositionally biased region" description="Polar residues" evidence="1">
    <location>
        <begin position="100"/>
        <end position="115"/>
    </location>
</feature>
<feature type="compositionally biased region" description="Polar residues" evidence="1">
    <location>
        <begin position="63"/>
        <end position="79"/>
    </location>
</feature>
<protein>
    <submittedName>
        <fullName evidence="2">Uncharacterized protein</fullName>
    </submittedName>
</protein>